<gene>
    <name evidence="7" type="ORF">JRO89_XS03G0018300</name>
</gene>
<dbReference type="PANTHER" id="PTHR36376:SF1">
    <property type="entry name" value="OS09G0514700 PROTEIN"/>
    <property type="match status" value="1"/>
</dbReference>
<evidence type="ECO:0000256" key="2">
    <source>
        <dbReference type="ARBA" id="ARBA00022692"/>
    </source>
</evidence>
<feature type="domain" description="Wax synthase" evidence="6">
    <location>
        <begin position="175"/>
        <end position="260"/>
    </location>
</feature>
<feature type="transmembrane region" description="Helical" evidence="5">
    <location>
        <begin position="285"/>
        <end position="307"/>
    </location>
</feature>
<feature type="transmembrane region" description="Helical" evidence="5">
    <location>
        <begin position="26"/>
        <end position="45"/>
    </location>
</feature>
<evidence type="ECO:0000313" key="7">
    <source>
        <dbReference type="EMBL" id="KAH7572813.1"/>
    </source>
</evidence>
<keyword evidence="8" id="KW-1185">Reference proteome</keyword>
<comment type="subcellular location">
    <subcellularLocation>
        <location evidence="1">Membrane</location>
        <topology evidence="1">Multi-pass membrane protein</topology>
    </subcellularLocation>
</comment>
<keyword evidence="2 5" id="KW-0812">Transmembrane</keyword>
<sequence>MMVWSVAVASLHYCHFIGGILPKGKTRFIAILPVIFLFLLLPLSLSSITLGGPTTFFLVWLSNFKLLLFSFGQGPLSSHPPLPKPLFISIASLPIKIINPSHHQITRTTAHKSSSLNLAIKSLILSTFVPVYTNKDFIDLKLVMFLYCVYLYISLEMVLIITAVLARALLGLELEPQFNEPYLATSLQDFWGRRWNLMVSSILRPTVYNPVLSNSSRWIGRKWAPIPAILATFLVSGLMHELIFYYIGRQKPTWELTCFFVLQGACLAVEVLVKKAFLVDAKRRLPGVVSGMLTLAFVAATSLWLFMPSLLRCHIDDKARREFVAVRDFFKADGDDDVNDCKVNFQYNEDNMVEDSEEDLEEDHEEDIVEKFMEDHTDDTLMRIKGDQESGQSLSRKELQCLCKRYSLPANKSSSEMAKSLASHFEKNLSSLSPRERLCGTQEASLPTFLMSGLQPEAPLNSPEDARKDGKGLNYCSKDEGSRRKCSQTVKINELGYFACDKTYDKEGHGCSIYCFQETSNPPFLSQRDRNDLNRKESPTTILCKNYSGMARDCKMEGMHQSQHTDVNFVSSPEENVLPSSMRMFETVSSSSFEFYVHSEDGINLCVDLNSNPSDWIGKLKSEVNICENISHNKSRSFHKELGRFGESNKQINSSFPWTVDADQIKDDHVQSASSPSTFMKENNHVELNHQDGGDGSLTSTAIEPSSIAVVVSENLLEDQGVNSSEPNSDARDDIHSCTDENGCMTTLDSDAVNTPRKALAGNSVVNVSDCSISIGTQENQKSKSSNVTCEYSAPENSCSLVNSQVVTAGGTAGDSMEIPPSEAAVQQKDAFCKNGESLDLVDPKGNDVTEQGGLADSRQSHLDICRKHLPSADEEWESIEHIDGVEGSECVQFEDSFEKTCSRLDDVESNELSRKRPNIEIEDRNGCGKPDAKPAIAYMKSSILMYMAFVI</sequence>
<evidence type="ECO:0000256" key="3">
    <source>
        <dbReference type="ARBA" id="ARBA00022989"/>
    </source>
</evidence>
<dbReference type="InterPro" id="IPR032805">
    <property type="entry name" value="Wax_synthase_dom"/>
</dbReference>
<reference evidence="7 8" key="1">
    <citation type="submission" date="2021-02" db="EMBL/GenBank/DDBJ databases">
        <title>Plant Genome Project.</title>
        <authorList>
            <person name="Zhang R.-G."/>
        </authorList>
    </citation>
    <scope>NUCLEOTIDE SEQUENCE [LARGE SCALE GENOMIC DNA]</scope>
    <source>
        <tissue evidence="7">Leaves</tissue>
    </source>
</reference>
<comment type="caution">
    <text evidence="7">The sequence shown here is derived from an EMBL/GenBank/DDBJ whole genome shotgun (WGS) entry which is preliminary data.</text>
</comment>
<accession>A0ABQ8I8D9</accession>
<proteinExistence type="predicted"/>
<evidence type="ECO:0000256" key="1">
    <source>
        <dbReference type="ARBA" id="ARBA00004141"/>
    </source>
</evidence>
<evidence type="ECO:0000256" key="4">
    <source>
        <dbReference type="ARBA" id="ARBA00023136"/>
    </source>
</evidence>
<keyword evidence="4 5" id="KW-0472">Membrane</keyword>
<organism evidence="7 8">
    <name type="scientific">Xanthoceras sorbifolium</name>
    <dbReference type="NCBI Taxonomy" id="99658"/>
    <lineage>
        <taxon>Eukaryota</taxon>
        <taxon>Viridiplantae</taxon>
        <taxon>Streptophyta</taxon>
        <taxon>Embryophyta</taxon>
        <taxon>Tracheophyta</taxon>
        <taxon>Spermatophyta</taxon>
        <taxon>Magnoliopsida</taxon>
        <taxon>eudicotyledons</taxon>
        <taxon>Gunneridae</taxon>
        <taxon>Pentapetalae</taxon>
        <taxon>rosids</taxon>
        <taxon>malvids</taxon>
        <taxon>Sapindales</taxon>
        <taxon>Sapindaceae</taxon>
        <taxon>Xanthoceroideae</taxon>
        <taxon>Xanthoceras</taxon>
    </lineage>
</organism>
<evidence type="ECO:0000313" key="8">
    <source>
        <dbReference type="Proteomes" id="UP000827721"/>
    </source>
</evidence>
<dbReference type="PANTHER" id="PTHR36376">
    <property type="entry name" value="OS09G0514700 PROTEIN"/>
    <property type="match status" value="1"/>
</dbReference>
<dbReference type="EMBL" id="JAFEMO010000003">
    <property type="protein sequence ID" value="KAH7572813.1"/>
    <property type="molecule type" value="Genomic_DNA"/>
</dbReference>
<feature type="transmembrane region" description="Helical" evidence="5">
    <location>
        <begin position="144"/>
        <end position="170"/>
    </location>
</feature>
<keyword evidence="3 5" id="KW-1133">Transmembrane helix</keyword>
<feature type="transmembrane region" description="Helical" evidence="5">
    <location>
        <begin position="223"/>
        <end position="247"/>
    </location>
</feature>
<dbReference type="Pfam" id="PF13813">
    <property type="entry name" value="MBOAT_2"/>
    <property type="match status" value="1"/>
</dbReference>
<feature type="transmembrane region" description="Helical" evidence="5">
    <location>
        <begin position="253"/>
        <end position="273"/>
    </location>
</feature>
<name>A0ABQ8I8D9_9ROSI</name>
<dbReference type="Proteomes" id="UP000827721">
    <property type="component" value="Unassembled WGS sequence"/>
</dbReference>
<evidence type="ECO:0000259" key="6">
    <source>
        <dbReference type="Pfam" id="PF13813"/>
    </source>
</evidence>
<evidence type="ECO:0000256" key="5">
    <source>
        <dbReference type="SAM" id="Phobius"/>
    </source>
</evidence>
<protein>
    <recommendedName>
        <fullName evidence="6">Wax synthase domain-containing protein</fullName>
    </recommendedName>
</protein>